<evidence type="ECO:0000313" key="2">
    <source>
        <dbReference type="Proteomes" id="UP000007803"/>
    </source>
</evidence>
<reference evidence="2" key="1">
    <citation type="journal article" date="2010" name="Stand. Genomic Sci.">
        <title>Complete genome sequence of Sulfurimonas autotrophica type strain (OK10).</title>
        <authorList>
            <person name="Sikorski J."/>
            <person name="Munk C."/>
            <person name="Lapidus A."/>
            <person name="Djao O."/>
            <person name="Lucas S."/>
            <person name="Glavina Del Rio T."/>
            <person name="Nolan M."/>
            <person name="Tice H."/>
            <person name="Han C."/>
            <person name="Cheng J."/>
            <person name="Tapia R."/>
            <person name="Goodwin L."/>
            <person name="Pitluck S."/>
            <person name="Liolios K."/>
            <person name="Ivanova N."/>
            <person name="Mavromatis K."/>
            <person name="Mikhailova N."/>
            <person name="Pati A."/>
            <person name="Sims D."/>
            <person name="Meincke L."/>
            <person name="Brettin T."/>
            <person name="Detter J."/>
            <person name="Chen A."/>
            <person name="Palaniappan K."/>
            <person name="Land M."/>
            <person name="Hauser L."/>
            <person name="Chang Y."/>
            <person name="Jeffries C."/>
            <person name="Rohde M."/>
            <person name="Lang E."/>
            <person name="Spring S."/>
            <person name="Goker M."/>
            <person name="Woyke T."/>
            <person name="Bristow J."/>
            <person name="Eisen J."/>
            <person name="Markowitz V."/>
            <person name="Hugenholtz P."/>
            <person name="Kyrpides N."/>
            <person name="Klenk H."/>
        </authorList>
    </citation>
    <scope>NUCLEOTIDE SEQUENCE [LARGE SCALE GENOMIC DNA]</scope>
    <source>
        <strain evidence="2">ATCC BAA-671 / DSM 16294 / JCM 11897 / OK10</strain>
    </source>
</reference>
<dbReference type="eggNOG" id="COG3754">
    <property type="taxonomic scope" value="Bacteria"/>
</dbReference>
<dbReference type="EMBL" id="CP002205">
    <property type="protein sequence ID" value="ADN08332.1"/>
    <property type="molecule type" value="Genomic_DNA"/>
</dbReference>
<name>E0UU23_SULAO</name>
<dbReference type="InterPro" id="IPR007739">
    <property type="entry name" value="RgpF"/>
</dbReference>
<dbReference type="HOGENOM" id="CLU_440686_0_0_7"/>
<accession>E0UU23</accession>
<proteinExistence type="predicted"/>
<dbReference type="RefSeq" id="WP_013326088.1">
    <property type="nucleotide sequence ID" value="NC_014506.1"/>
</dbReference>
<dbReference type="OrthoDB" id="5361758at2"/>
<evidence type="ECO:0000313" key="1">
    <source>
        <dbReference type="EMBL" id="ADN08332.1"/>
    </source>
</evidence>
<dbReference type="SUPFAM" id="SSF52540">
    <property type="entry name" value="P-loop containing nucleoside triphosphate hydrolases"/>
    <property type="match status" value="1"/>
</dbReference>
<dbReference type="Proteomes" id="UP000007803">
    <property type="component" value="Chromosome"/>
</dbReference>
<dbReference type="STRING" id="563040.Saut_0283"/>
<sequence>MIKKLKQIKWYKAIKKSDLFDIKYYLFTYTDIRAMDIDPIWHYIKYGADEGRNPSDKFDTSFYLSTYNDVKEKGVNPLAHYILHGKNEGRKTSKSNYSNKSSDAVSIPKYKYVKVNNALKNDSVCIFAHYDKDNIIDDYVVNYIKELKKIDIDIIFVTVCEDMKMNELEKLNQYVSINIVRENIGYDFASWKIGLDYIIENSINCKTLILANDSVYGPLYNLKTIFNSMQKKNYDIWGLTDNFYSSYHLQSYFLVFNQQAIKSNIFIDFFKEMKVIEDKAQLIEAYEIGLSKLLAKHFKLGSYIAVQDVCTTLLKQNLSLPAGLKASIANYTINVTHIGWKELIEKFKFPFIKVELLRDNPIKMNNLDYIKILAKKDDYIYDFNLISSHLKKVEKKTNKISGYNIINRATKKSERKTICALGSARGGTSMVSGLLRIMGVNMGDDLDPDTNEDKDFLHASNPIEDIYNIHSEGHEKVKKKLINLINKKNEQYKVWGWKDPQGMMYFDKIDSFLREPYCIIIYRDPLAITQKEINDGIHKDIISTLEFVVNHRFKELVNVTKFIQQKNYPLLLISYERSLRDKENLIQTLADFLNLELSQEVVDKCKDYVKADRNTGLINI</sequence>
<keyword evidence="2" id="KW-1185">Reference proteome</keyword>
<dbReference type="Gene3D" id="3.40.50.300">
    <property type="entry name" value="P-loop containing nucleotide triphosphate hydrolases"/>
    <property type="match status" value="1"/>
</dbReference>
<protein>
    <submittedName>
        <fullName evidence="1">Lipopolysaccharide biosynthesis protein</fullName>
    </submittedName>
</protein>
<dbReference type="Pfam" id="PF05045">
    <property type="entry name" value="RgpF"/>
    <property type="match status" value="1"/>
</dbReference>
<organism evidence="1 2">
    <name type="scientific">Sulfurimonas autotrophica (strain ATCC BAA-671 / DSM 16294 / JCM 11897 / OK10)</name>
    <dbReference type="NCBI Taxonomy" id="563040"/>
    <lineage>
        <taxon>Bacteria</taxon>
        <taxon>Pseudomonadati</taxon>
        <taxon>Campylobacterota</taxon>
        <taxon>Epsilonproteobacteria</taxon>
        <taxon>Campylobacterales</taxon>
        <taxon>Sulfurimonadaceae</taxon>
        <taxon>Sulfurimonas</taxon>
    </lineage>
</organism>
<gene>
    <name evidence="1" type="ordered locus">Saut_0283</name>
</gene>
<dbReference type="KEGG" id="sua:Saut_0283"/>
<dbReference type="eggNOG" id="COG3551">
    <property type="taxonomic scope" value="Bacteria"/>
</dbReference>
<dbReference type="AlphaFoldDB" id="E0UU23"/>
<dbReference type="InterPro" id="IPR027417">
    <property type="entry name" value="P-loop_NTPase"/>
</dbReference>